<evidence type="ECO:0000313" key="2">
    <source>
        <dbReference type="EMBL" id="QLH02198.1"/>
    </source>
</evidence>
<dbReference type="OrthoDB" id="10394at2157"/>
<dbReference type="Gene3D" id="3.40.50.150">
    <property type="entry name" value="Vaccinia Virus protein VP39"/>
    <property type="match status" value="1"/>
</dbReference>
<protein>
    <recommendedName>
        <fullName evidence="1">Methyltransferase FkbM domain-containing protein</fullName>
    </recommendedName>
</protein>
<dbReference type="Proteomes" id="UP000509771">
    <property type="component" value="Chromosome"/>
</dbReference>
<proteinExistence type="predicted"/>
<dbReference type="PANTHER" id="PTHR34203">
    <property type="entry name" value="METHYLTRANSFERASE, FKBM FAMILY PROTEIN"/>
    <property type="match status" value="1"/>
</dbReference>
<gene>
    <name evidence="2" type="ORF">C5F47_00670</name>
</gene>
<dbReference type="KEGG" id="ncl:C5F47_00670"/>
<sequence length="295" mass="33980">MNQPKKITLNAYRKILRQFSFGWGISKYWPFRKILKQIESSFIESSVKLQDHVMYLDQNDNLGLSINPVYGESDTKIVKQIIKPGDVVMDIGANIGYFTLIFAKLVENSGKVFSFEPEFKNFKILKKNIEVNGYSNVVLEQKIVSNNDGQTTLYISDKAGSHRIHQPDNYVESIDIDCISLDNYAQRNSIKKIDFIKIDVEGAEFNVLQGLQKIINSNKNITLLVEFSPNQIKSCGIKPTDMINFLKENNFKIYFTQIQNNQTQLVEFEKISTLKNYENKTINLLCSRLSLNNMF</sequence>
<dbReference type="PANTHER" id="PTHR34203:SF15">
    <property type="entry name" value="SLL1173 PROTEIN"/>
    <property type="match status" value="1"/>
</dbReference>
<dbReference type="EMBL" id="CP026993">
    <property type="protein sequence ID" value="QLH02198.1"/>
    <property type="molecule type" value="Genomic_DNA"/>
</dbReference>
<dbReference type="SUPFAM" id="SSF53335">
    <property type="entry name" value="S-adenosyl-L-methionine-dependent methyltransferases"/>
    <property type="match status" value="1"/>
</dbReference>
<feature type="domain" description="Methyltransferase FkbM" evidence="1">
    <location>
        <begin position="90"/>
        <end position="252"/>
    </location>
</feature>
<dbReference type="NCBIfam" id="TIGR01444">
    <property type="entry name" value="fkbM_fam"/>
    <property type="match status" value="1"/>
</dbReference>
<evidence type="ECO:0000259" key="1">
    <source>
        <dbReference type="Pfam" id="PF05050"/>
    </source>
</evidence>
<keyword evidence="3" id="KW-1185">Reference proteome</keyword>
<evidence type="ECO:0000313" key="3">
    <source>
        <dbReference type="Proteomes" id="UP000509771"/>
    </source>
</evidence>
<dbReference type="InterPro" id="IPR029063">
    <property type="entry name" value="SAM-dependent_MTases_sf"/>
</dbReference>
<reference evidence="2 3" key="1">
    <citation type="submission" date="2018-02" db="EMBL/GenBank/DDBJ databases">
        <title>Complete genome of Nitrosopumilus cobalaminigenes HCA1.</title>
        <authorList>
            <person name="Qin W."/>
            <person name="Zheng Y."/>
            <person name="Stahl D.A."/>
        </authorList>
    </citation>
    <scope>NUCLEOTIDE SEQUENCE [LARGE SCALE GENOMIC DNA]</scope>
    <source>
        <strain evidence="2 3">HCA1</strain>
    </source>
</reference>
<dbReference type="GeneID" id="56058479"/>
<dbReference type="Pfam" id="PF05050">
    <property type="entry name" value="Methyltransf_21"/>
    <property type="match status" value="1"/>
</dbReference>
<dbReference type="RefSeq" id="WP_179361027.1">
    <property type="nucleotide sequence ID" value="NZ_CP026993.1"/>
</dbReference>
<dbReference type="InterPro" id="IPR006342">
    <property type="entry name" value="FkbM_mtfrase"/>
</dbReference>
<organism evidence="2 3">
    <name type="scientific">Nitrosopumilus cobalaminigenes</name>
    <dbReference type="NCBI Taxonomy" id="1470066"/>
    <lineage>
        <taxon>Archaea</taxon>
        <taxon>Nitrososphaerota</taxon>
        <taxon>Nitrososphaeria</taxon>
        <taxon>Nitrosopumilales</taxon>
        <taxon>Nitrosopumilaceae</taxon>
        <taxon>Nitrosopumilus</taxon>
    </lineage>
</organism>
<dbReference type="AlphaFoldDB" id="A0A7D5QZ22"/>
<name>A0A7D5QZ22_9ARCH</name>
<dbReference type="InterPro" id="IPR052514">
    <property type="entry name" value="SAM-dependent_MTase"/>
</dbReference>
<accession>A0A7D5QZ22</accession>